<evidence type="ECO:0000256" key="3">
    <source>
        <dbReference type="ARBA" id="ARBA00022801"/>
    </source>
</evidence>
<evidence type="ECO:0000256" key="4">
    <source>
        <dbReference type="ARBA" id="ARBA00022825"/>
    </source>
</evidence>
<keyword evidence="2 5" id="KW-0645">Protease</keyword>
<feature type="chain" id="PRO_5046282294" evidence="7">
    <location>
        <begin position="21"/>
        <end position="462"/>
    </location>
</feature>
<comment type="similarity">
    <text evidence="1 5">Belongs to the peptidase S41A family.</text>
</comment>
<dbReference type="SUPFAM" id="SSF52096">
    <property type="entry name" value="ClpP/crotonase"/>
    <property type="match status" value="1"/>
</dbReference>
<dbReference type="SMART" id="SM00245">
    <property type="entry name" value="TSPc"/>
    <property type="match status" value="1"/>
</dbReference>
<organism evidence="9 10">
    <name type="scientific">Phenylobacterium conjunctum</name>
    <dbReference type="NCBI Taxonomy" id="1298959"/>
    <lineage>
        <taxon>Bacteria</taxon>
        <taxon>Pseudomonadati</taxon>
        <taxon>Pseudomonadota</taxon>
        <taxon>Alphaproteobacteria</taxon>
        <taxon>Caulobacterales</taxon>
        <taxon>Caulobacteraceae</taxon>
        <taxon>Phenylobacterium</taxon>
    </lineage>
</organism>
<dbReference type="CDD" id="cd06782">
    <property type="entry name" value="cpPDZ_CPP-like"/>
    <property type="match status" value="1"/>
</dbReference>
<evidence type="ECO:0000259" key="8">
    <source>
        <dbReference type="PROSITE" id="PS50106"/>
    </source>
</evidence>
<keyword evidence="10" id="KW-1185">Reference proteome</keyword>
<dbReference type="Proteomes" id="UP001597216">
    <property type="component" value="Unassembled WGS sequence"/>
</dbReference>
<dbReference type="NCBIfam" id="TIGR00225">
    <property type="entry name" value="prc"/>
    <property type="match status" value="1"/>
</dbReference>
<feature type="region of interest" description="Disordered" evidence="6">
    <location>
        <begin position="442"/>
        <end position="462"/>
    </location>
</feature>
<dbReference type="Pfam" id="PF22694">
    <property type="entry name" value="CtpB_N-like"/>
    <property type="match status" value="1"/>
</dbReference>
<comment type="caution">
    <text evidence="9">The sequence shown here is derived from an EMBL/GenBank/DDBJ whole genome shotgun (WGS) entry which is preliminary data.</text>
</comment>
<dbReference type="InterPro" id="IPR029045">
    <property type="entry name" value="ClpP/crotonase-like_dom_sf"/>
</dbReference>
<dbReference type="CDD" id="cd07560">
    <property type="entry name" value="Peptidase_S41_CPP"/>
    <property type="match status" value="1"/>
</dbReference>
<dbReference type="InterPro" id="IPR001478">
    <property type="entry name" value="PDZ"/>
</dbReference>
<accession>A0ABW3T5V7</accession>
<dbReference type="InterPro" id="IPR004447">
    <property type="entry name" value="Peptidase_S41A"/>
</dbReference>
<keyword evidence="3 5" id="KW-0378">Hydrolase</keyword>
<feature type="signal peptide" evidence="7">
    <location>
        <begin position="1"/>
        <end position="20"/>
    </location>
</feature>
<keyword evidence="7" id="KW-0732">Signal</keyword>
<evidence type="ECO:0000256" key="5">
    <source>
        <dbReference type="RuleBase" id="RU004404"/>
    </source>
</evidence>
<reference evidence="10" key="1">
    <citation type="journal article" date="2019" name="Int. J. Syst. Evol. Microbiol.">
        <title>The Global Catalogue of Microorganisms (GCM) 10K type strain sequencing project: providing services to taxonomists for standard genome sequencing and annotation.</title>
        <authorList>
            <consortium name="The Broad Institute Genomics Platform"/>
            <consortium name="The Broad Institute Genome Sequencing Center for Infectious Disease"/>
            <person name="Wu L."/>
            <person name="Ma J."/>
        </authorList>
    </citation>
    <scope>NUCLEOTIDE SEQUENCE [LARGE SCALE GENOMIC DNA]</scope>
    <source>
        <strain evidence="10">CCUG 55074</strain>
    </source>
</reference>
<sequence>MRKYLLIGVSAFVLGAGSMAYVSQQALASAQPRTNTYKMLELFGDVLDTVERQYVTEVDDKKLIEAAIDGMLTSLDPHSNYLNPESFDDMRDQTRGEYGGLGIEVTSEDGVVKVISPMDGTPAFKAGIKAGDYITAVNGGSVLGLSVSDAVKQMRGKPGEAVTLTIAREKTDPFDVKLVREVIKTKSATGKLIGDYGYLRVSAFNEKTTDEAEAVITDLRAKNPKIKGWILDLRNNPGGLLDQAVGISDLFLEGGEIVSQRGRDPRDVERYNARPGDATGGAPIVVLTNSGTASAAEIVAGALQDRKRAEVVGLTSFGKGSVQTVIPLRGGMDGALKLTTARYYTPSGKSIQKTGIIPDLEVAQTREDAQAIANRAFQFSEASFRNALNAEEGKARIGAHEPAEAPPEGFDAKTGDFQLSRAEDVLKYGSVAATPKLPKPQARLAEVIGPKAPKVEPPQAKK</sequence>
<evidence type="ECO:0000313" key="9">
    <source>
        <dbReference type="EMBL" id="MFD1192539.1"/>
    </source>
</evidence>
<evidence type="ECO:0000256" key="6">
    <source>
        <dbReference type="SAM" id="MobiDB-lite"/>
    </source>
</evidence>
<dbReference type="PANTHER" id="PTHR32060:SF30">
    <property type="entry name" value="CARBOXY-TERMINAL PROCESSING PROTEASE CTPA"/>
    <property type="match status" value="1"/>
</dbReference>
<dbReference type="EMBL" id="JBHTLQ010000062">
    <property type="protein sequence ID" value="MFD1192539.1"/>
    <property type="molecule type" value="Genomic_DNA"/>
</dbReference>
<dbReference type="Gene3D" id="3.90.226.10">
    <property type="entry name" value="2-enoyl-CoA Hydratase, Chain A, domain 1"/>
    <property type="match status" value="1"/>
</dbReference>
<dbReference type="Pfam" id="PF13180">
    <property type="entry name" value="PDZ_2"/>
    <property type="match status" value="1"/>
</dbReference>
<dbReference type="PANTHER" id="PTHR32060">
    <property type="entry name" value="TAIL-SPECIFIC PROTEASE"/>
    <property type="match status" value="1"/>
</dbReference>
<evidence type="ECO:0000256" key="2">
    <source>
        <dbReference type="ARBA" id="ARBA00022670"/>
    </source>
</evidence>
<dbReference type="SMART" id="SM00228">
    <property type="entry name" value="PDZ"/>
    <property type="match status" value="1"/>
</dbReference>
<keyword evidence="4 5" id="KW-0720">Serine protease</keyword>
<dbReference type="Pfam" id="PF03572">
    <property type="entry name" value="Peptidase_S41"/>
    <property type="match status" value="1"/>
</dbReference>
<evidence type="ECO:0000256" key="7">
    <source>
        <dbReference type="SAM" id="SignalP"/>
    </source>
</evidence>
<dbReference type="RefSeq" id="WP_377354595.1">
    <property type="nucleotide sequence ID" value="NZ_JBHTLQ010000062.1"/>
</dbReference>
<dbReference type="Gene3D" id="3.30.750.44">
    <property type="match status" value="1"/>
</dbReference>
<dbReference type="SUPFAM" id="SSF50156">
    <property type="entry name" value="PDZ domain-like"/>
    <property type="match status" value="1"/>
</dbReference>
<protein>
    <submittedName>
        <fullName evidence="9">S41 family peptidase</fullName>
    </submittedName>
</protein>
<dbReference type="Gene3D" id="2.30.42.10">
    <property type="match status" value="1"/>
</dbReference>
<proteinExistence type="inferred from homology"/>
<feature type="domain" description="PDZ" evidence="8">
    <location>
        <begin position="87"/>
        <end position="169"/>
    </location>
</feature>
<evidence type="ECO:0000256" key="1">
    <source>
        <dbReference type="ARBA" id="ARBA00009179"/>
    </source>
</evidence>
<dbReference type="InterPro" id="IPR036034">
    <property type="entry name" value="PDZ_sf"/>
</dbReference>
<name>A0ABW3T5V7_9CAUL</name>
<dbReference type="InterPro" id="IPR055210">
    <property type="entry name" value="CtpA/B_N"/>
</dbReference>
<dbReference type="PROSITE" id="PS50106">
    <property type="entry name" value="PDZ"/>
    <property type="match status" value="1"/>
</dbReference>
<gene>
    <name evidence="9" type="ORF">ACFQ27_18255</name>
</gene>
<dbReference type="InterPro" id="IPR005151">
    <property type="entry name" value="Tail-specific_protease"/>
</dbReference>
<evidence type="ECO:0000313" key="10">
    <source>
        <dbReference type="Proteomes" id="UP001597216"/>
    </source>
</evidence>